<dbReference type="Gene3D" id="3.40.50.1110">
    <property type="entry name" value="SGNH hydrolase"/>
    <property type="match status" value="1"/>
</dbReference>
<dbReference type="eggNOG" id="ENOG502S09J">
    <property type="taxonomic scope" value="Eukaryota"/>
</dbReference>
<dbReference type="SUPFAM" id="SSF52266">
    <property type="entry name" value="SGNH hydrolase"/>
    <property type="match status" value="1"/>
</dbReference>
<dbReference type="InParanoid" id="K5X8D3"/>
<keyword evidence="3" id="KW-1185">Reference proteome</keyword>
<dbReference type="PANTHER" id="PTHR45648">
    <property type="entry name" value="GDSL LIPASE/ACYLHYDROLASE FAMILY PROTEIN (AFU_ORTHOLOGUE AFUA_4G14700)"/>
    <property type="match status" value="1"/>
</dbReference>
<accession>K5X8D3</accession>
<dbReference type="GeneID" id="18826850"/>
<dbReference type="InterPro" id="IPR036514">
    <property type="entry name" value="SGNH_hydro_sf"/>
</dbReference>
<dbReference type="PANTHER" id="PTHR45648:SF85">
    <property type="entry name" value="A, PUTATIVE (AFU_ORTHOLOGUE AFUA_2G10760)-RELATED"/>
    <property type="match status" value="1"/>
</dbReference>
<dbReference type="InterPro" id="IPR051058">
    <property type="entry name" value="GDSL_Est/Lipase"/>
</dbReference>
<dbReference type="RefSeq" id="XP_007330126.1">
    <property type="nucleotide sequence ID" value="XM_007330064.1"/>
</dbReference>
<dbReference type="STRING" id="597362.K5X8D3"/>
<proteinExistence type="predicted"/>
<dbReference type="Pfam" id="PF00657">
    <property type="entry name" value="Lipase_GDSL"/>
    <property type="match status" value="1"/>
</dbReference>
<gene>
    <name evidence="2" type="ORF">AGABI1DRAFT_128635</name>
</gene>
<organism evidence="2 3">
    <name type="scientific">Agaricus bisporus var. burnettii (strain JB137-S8 / ATCC MYA-4627 / FGSC 10392)</name>
    <name type="common">White button mushroom</name>
    <dbReference type="NCBI Taxonomy" id="597362"/>
    <lineage>
        <taxon>Eukaryota</taxon>
        <taxon>Fungi</taxon>
        <taxon>Dikarya</taxon>
        <taxon>Basidiomycota</taxon>
        <taxon>Agaricomycotina</taxon>
        <taxon>Agaricomycetes</taxon>
        <taxon>Agaricomycetidae</taxon>
        <taxon>Agaricales</taxon>
        <taxon>Agaricineae</taxon>
        <taxon>Agaricaceae</taxon>
        <taxon>Agaricus</taxon>
    </lineage>
</organism>
<evidence type="ECO:0000256" key="1">
    <source>
        <dbReference type="ARBA" id="ARBA00022801"/>
    </source>
</evidence>
<dbReference type="GO" id="GO:0016788">
    <property type="term" value="F:hydrolase activity, acting on ester bonds"/>
    <property type="evidence" value="ECO:0007669"/>
    <property type="project" value="InterPro"/>
</dbReference>
<dbReference type="CDD" id="cd01846">
    <property type="entry name" value="fatty_acyltransferase_like"/>
    <property type="match status" value="1"/>
</dbReference>
<name>K5X8D3_AGABU</name>
<keyword evidence="1" id="KW-0378">Hydrolase</keyword>
<dbReference type="EMBL" id="JH971390">
    <property type="protein sequence ID" value="EKM79483.1"/>
    <property type="molecule type" value="Genomic_DNA"/>
</dbReference>
<evidence type="ECO:0000313" key="3">
    <source>
        <dbReference type="Proteomes" id="UP000008493"/>
    </source>
</evidence>
<sequence length="257" mass="28847">MAFTPEQLLSNEIIPKNTSSGGSNWVEYLTGCYAGLPSSCPRQLWDFAHGGAVVSSKMLPARRNTTVQLEDQVQQWVDYAADVLPRPHGKTLTLWWTGINDCTNICKNATITDIDSFIDADLELYFDAVENAARNKLRTHLFMNVPPIDLAPYGETVPGGEERLRTTINTFNDKFAARAAKYARDHPEQLVMTFDAAAVFENILSHPHEYGFTNTSGVCELCQDHENYVWHNPHHPTEHVHRVLAAAVEEYLSGPYL</sequence>
<dbReference type="HOGENOM" id="CLU_015101_4_2_1"/>
<evidence type="ECO:0000313" key="2">
    <source>
        <dbReference type="EMBL" id="EKM79483.1"/>
    </source>
</evidence>
<evidence type="ECO:0008006" key="4">
    <source>
        <dbReference type="Google" id="ProtNLM"/>
    </source>
</evidence>
<dbReference type="Proteomes" id="UP000008493">
    <property type="component" value="Unassembled WGS sequence"/>
</dbReference>
<reference evidence="3" key="1">
    <citation type="journal article" date="2012" name="Proc. Natl. Acad. Sci. U.S.A.">
        <title>Genome sequence of the button mushroom Agaricus bisporus reveals mechanisms governing adaptation to a humic-rich ecological niche.</title>
        <authorList>
            <person name="Morin E."/>
            <person name="Kohler A."/>
            <person name="Baker A.R."/>
            <person name="Foulongne-Oriol M."/>
            <person name="Lombard V."/>
            <person name="Nagy L.G."/>
            <person name="Ohm R.A."/>
            <person name="Patyshakuliyeva A."/>
            <person name="Brun A."/>
            <person name="Aerts A.L."/>
            <person name="Bailey A.M."/>
            <person name="Billette C."/>
            <person name="Coutinho P.M."/>
            <person name="Deakin G."/>
            <person name="Doddapaneni H."/>
            <person name="Floudas D."/>
            <person name="Grimwood J."/>
            <person name="Hilden K."/>
            <person name="Kuees U."/>
            <person name="LaButti K.M."/>
            <person name="Lapidus A."/>
            <person name="Lindquist E.A."/>
            <person name="Lucas S.M."/>
            <person name="Murat C."/>
            <person name="Riley R.W."/>
            <person name="Salamov A.A."/>
            <person name="Schmutz J."/>
            <person name="Subramanian V."/>
            <person name="Woesten H.A.B."/>
            <person name="Xu J."/>
            <person name="Eastwood D.C."/>
            <person name="Foster G.D."/>
            <person name="Sonnenberg A.S."/>
            <person name="Cullen D."/>
            <person name="de Vries R.P."/>
            <person name="Lundell T."/>
            <person name="Hibbett D.S."/>
            <person name="Henrissat B."/>
            <person name="Burton K.S."/>
            <person name="Kerrigan R.W."/>
            <person name="Challen M.P."/>
            <person name="Grigoriev I.V."/>
            <person name="Martin F."/>
        </authorList>
    </citation>
    <scope>NUCLEOTIDE SEQUENCE [LARGE SCALE GENOMIC DNA]</scope>
    <source>
        <strain evidence="3">JB137-S8 / ATCC MYA-4627 / FGSC 10392</strain>
    </source>
</reference>
<dbReference type="KEGG" id="abp:AGABI1DRAFT128635"/>
<protein>
    <recommendedName>
        <fullName evidence="4">Carbohydrate esterase family 16 protein</fullName>
    </recommendedName>
</protein>
<dbReference type="OrthoDB" id="1600564at2759"/>
<dbReference type="InterPro" id="IPR001087">
    <property type="entry name" value="GDSL"/>
</dbReference>
<dbReference type="OMA" id="STRLTFH"/>
<dbReference type="AlphaFoldDB" id="K5X8D3"/>